<gene>
    <name evidence="2" type="ORF">GQ61_05105</name>
</gene>
<evidence type="ECO:0000313" key="3">
    <source>
        <dbReference type="Proteomes" id="UP000237351"/>
    </source>
</evidence>
<dbReference type="RefSeq" id="WP_085784259.1">
    <property type="nucleotide sequence ID" value="NZ_CP008743.1"/>
</dbReference>
<evidence type="ECO:0000313" key="2">
    <source>
        <dbReference type="EMBL" id="ARN84773.1"/>
    </source>
</evidence>
<feature type="chain" id="PRO_5012009454" description="Type-F conjugative transfer system protein TraW" evidence="1">
    <location>
        <begin position="18"/>
        <end position="204"/>
    </location>
</feature>
<dbReference type="EMBL" id="CP008743">
    <property type="protein sequence ID" value="ARN84773.1"/>
    <property type="molecule type" value="Genomic_DNA"/>
</dbReference>
<dbReference type="AlphaFoldDB" id="A0A1W6N4I9"/>
<evidence type="ECO:0000256" key="1">
    <source>
        <dbReference type="SAM" id="SignalP"/>
    </source>
</evidence>
<protein>
    <recommendedName>
        <fullName evidence="4">Type-F conjugative transfer system protein TraW</fullName>
    </recommendedName>
</protein>
<sequence>MKKLTFCLLFLSSSVHAKDLGIQGTTFEIRERNLLEVIQTRLKGLETEGKLDDLQKDIQQRVSYKALNPTRLNSVHRTSEERSYLYDPTLIVEEDIKDHRGRIIHQKGTHINPLDMVSWGVPLVLLDGDDKEQIHWALKNHKDAKLVLIAGKPLDLSERHKKRFYFDQGGMLIKKFKIQQVPARISQKGKHLLIEEVLLEDKVQ</sequence>
<dbReference type="KEGG" id="naf:GQ61_05105"/>
<dbReference type="InterPro" id="IPR014114">
    <property type="entry name" value="TraW"/>
</dbReference>
<dbReference type="OrthoDB" id="7171737at2"/>
<evidence type="ECO:0008006" key="4">
    <source>
        <dbReference type="Google" id="ProtNLM"/>
    </source>
</evidence>
<dbReference type="NCBIfam" id="TIGR02743">
    <property type="entry name" value="TraW"/>
    <property type="match status" value="1"/>
</dbReference>
<accession>A0A1W6N4I9</accession>
<organism evidence="2 3">
    <name type="scientific">Candidatus Nucleicultrix amoebiphila FS5</name>
    <dbReference type="NCBI Taxonomy" id="1414854"/>
    <lineage>
        <taxon>Bacteria</taxon>
        <taxon>Pseudomonadati</taxon>
        <taxon>Pseudomonadota</taxon>
        <taxon>Alphaproteobacteria</taxon>
        <taxon>Holosporales</taxon>
        <taxon>Candidatus Nucleicultricaceae</taxon>
        <taxon>Candidatus Nucleicultrix</taxon>
    </lineage>
</organism>
<proteinExistence type="predicted"/>
<dbReference type="STRING" id="1414854.GQ61_05105"/>
<dbReference type="Proteomes" id="UP000237351">
    <property type="component" value="Chromosome"/>
</dbReference>
<name>A0A1W6N4I9_9PROT</name>
<keyword evidence="1" id="KW-0732">Signal</keyword>
<keyword evidence="3" id="KW-1185">Reference proteome</keyword>
<reference evidence="2 3" key="1">
    <citation type="submission" date="2014-06" db="EMBL/GenBank/DDBJ databases">
        <title>The genome of the endonuclear symbiont Nucleicultrix amoebiphila.</title>
        <authorList>
            <person name="Schulz F."/>
            <person name="Horn M."/>
        </authorList>
    </citation>
    <scope>NUCLEOTIDE SEQUENCE [LARGE SCALE GENOMIC DNA]</scope>
    <source>
        <strain evidence="2 3">FS5</strain>
    </source>
</reference>
<feature type="signal peptide" evidence="1">
    <location>
        <begin position="1"/>
        <end position="17"/>
    </location>
</feature>